<keyword evidence="4" id="KW-1185">Reference proteome</keyword>
<proteinExistence type="predicted"/>
<feature type="chain" id="PRO_5008608988" evidence="2">
    <location>
        <begin position="21"/>
        <end position="381"/>
    </location>
</feature>
<evidence type="ECO:0000313" key="4">
    <source>
        <dbReference type="Proteomes" id="UP000091956"/>
    </source>
</evidence>
<evidence type="ECO:0000313" key="3">
    <source>
        <dbReference type="EMBL" id="OBT97988.1"/>
    </source>
</evidence>
<dbReference type="OrthoDB" id="540611at2759"/>
<reference evidence="3 4" key="1">
    <citation type="submission" date="2016-03" db="EMBL/GenBank/DDBJ databases">
        <title>Comparative genomics of Pseudogymnoascus destructans, the fungus causing white-nose syndrome of bats.</title>
        <authorList>
            <person name="Palmer J.M."/>
            <person name="Drees K.P."/>
            <person name="Foster J.T."/>
            <person name="Lindner D.L."/>
        </authorList>
    </citation>
    <scope>NUCLEOTIDE SEQUENCE [LARGE SCALE GENOMIC DNA]</scope>
    <source>
        <strain evidence="3 4">UAMH 10579</strain>
    </source>
</reference>
<accession>A0A1B8GQ86</accession>
<dbReference type="RefSeq" id="XP_018131721.1">
    <property type="nucleotide sequence ID" value="XM_018273404.2"/>
</dbReference>
<dbReference type="GeneID" id="28837311"/>
<keyword evidence="2" id="KW-0732">Signal</keyword>
<protein>
    <submittedName>
        <fullName evidence="3">Uncharacterized protein</fullName>
    </submittedName>
</protein>
<dbReference type="STRING" id="342668.A0A1B8GQ86"/>
<sequence length="381" mass="42528">MFLTLPTVAALAAILQTTYAAKPYSTWMSDTFITKAIPLPRSYPQAVLYRGIEAVYNVTGDASYFNYLQTPLDAIVDSKGNLGDGYTSSKLSLDDLRVGPTLLYLYRETGDERYKTAASQLRAQLDIQPRTPSGGFWHRKPAYPNQMWLDGIYMAQPFYAEWTGMFDASNEEIWDDIVLQFDLIEQHCRNKTSNLLAHGYDESKVASWADPVTGAAPHVWDRAVGWYAMALVDVLDYLPKEHAGHAKLVGYLDTLADGLKRAQDKSGGWWLVMDEPYPGMKGNYIETSGTAMFAYALLKGGRLGYIDSAKYQKTATKAYDLLRKKYVIENSKGELDWEGTVSVGSLGGNGSYEYYISQVLTQNDLKGVGTFIFLSVEKEAL</sequence>
<evidence type="ECO:0000256" key="1">
    <source>
        <dbReference type="ARBA" id="ARBA00022801"/>
    </source>
</evidence>
<dbReference type="Gene3D" id="1.50.10.10">
    <property type="match status" value="1"/>
</dbReference>
<dbReference type="EMBL" id="KV460219">
    <property type="protein sequence ID" value="OBT97988.1"/>
    <property type="molecule type" value="Genomic_DNA"/>
</dbReference>
<reference evidence="4" key="2">
    <citation type="journal article" date="2018" name="Nat. Commun.">
        <title>Extreme sensitivity to ultraviolet light in the fungal pathogen causing white-nose syndrome of bats.</title>
        <authorList>
            <person name="Palmer J.M."/>
            <person name="Drees K.P."/>
            <person name="Foster J.T."/>
            <person name="Lindner D.L."/>
        </authorList>
    </citation>
    <scope>NUCLEOTIDE SEQUENCE [LARGE SCALE GENOMIC DNA]</scope>
    <source>
        <strain evidence="4">UAMH 10579</strain>
    </source>
</reference>
<dbReference type="InterPro" id="IPR052043">
    <property type="entry name" value="PolySaccharide_Degr_Enz"/>
</dbReference>
<dbReference type="GO" id="GO:0005975">
    <property type="term" value="P:carbohydrate metabolic process"/>
    <property type="evidence" value="ECO:0007669"/>
    <property type="project" value="InterPro"/>
</dbReference>
<dbReference type="AlphaFoldDB" id="A0A1B8GQ86"/>
<organism evidence="3 4">
    <name type="scientific">Pseudogymnoascus verrucosus</name>
    <dbReference type="NCBI Taxonomy" id="342668"/>
    <lineage>
        <taxon>Eukaryota</taxon>
        <taxon>Fungi</taxon>
        <taxon>Dikarya</taxon>
        <taxon>Ascomycota</taxon>
        <taxon>Pezizomycotina</taxon>
        <taxon>Leotiomycetes</taxon>
        <taxon>Thelebolales</taxon>
        <taxon>Thelebolaceae</taxon>
        <taxon>Pseudogymnoascus</taxon>
    </lineage>
</organism>
<dbReference type="Pfam" id="PF07470">
    <property type="entry name" value="Glyco_hydro_88"/>
    <property type="match status" value="1"/>
</dbReference>
<dbReference type="PANTHER" id="PTHR33886:SF9">
    <property type="entry name" value="UNSATURATED RHAMNOGALACTURONAN HYDROLASE (EUROFUNG)"/>
    <property type="match status" value="1"/>
</dbReference>
<dbReference type="InterPro" id="IPR010905">
    <property type="entry name" value="Glyco_hydro_88"/>
</dbReference>
<name>A0A1B8GQ86_9PEZI</name>
<gene>
    <name evidence="3" type="ORF">VE01_03925</name>
</gene>
<dbReference type="Proteomes" id="UP000091956">
    <property type="component" value="Unassembled WGS sequence"/>
</dbReference>
<dbReference type="InterPro" id="IPR008928">
    <property type="entry name" value="6-hairpin_glycosidase_sf"/>
</dbReference>
<dbReference type="InterPro" id="IPR012341">
    <property type="entry name" value="6hp_glycosidase-like_sf"/>
</dbReference>
<keyword evidence="1" id="KW-0378">Hydrolase</keyword>
<dbReference type="PANTHER" id="PTHR33886">
    <property type="entry name" value="UNSATURATED RHAMNOGALACTURONAN HYDROLASE (EUROFUNG)"/>
    <property type="match status" value="1"/>
</dbReference>
<dbReference type="GO" id="GO:0016787">
    <property type="term" value="F:hydrolase activity"/>
    <property type="evidence" value="ECO:0007669"/>
    <property type="project" value="UniProtKB-KW"/>
</dbReference>
<feature type="signal peptide" evidence="2">
    <location>
        <begin position="1"/>
        <end position="20"/>
    </location>
</feature>
<evidence type="ECO:0000256" key="2">
    <source>
        <dbReference type="SAM" id="SignalP"/>
    </source>
</evidence>
<dbReference type="SUPFAM" id="SSF48208">
    <property type="entry name" value="Six-hairpin glycosidases"/>
    <property type="match status" value="1"/>
</dbReference>